<comment type="subcellular location">
    <subcellularLocation>
        <location evidence="1">Membrane</location>
        <topology evidence="1">Multi-pass membrane protein</topology>
    </subcellularLocation>
</comment>
<feature type="transmembrane region" description="Helical" evidence="5">
    <location>
        <begin position="76"/>
        <end position="99"/>
    </location>
</feature>
<feature type="domain" description="Methylamine utilisation protein MauE" evidence="6">
    <location>
        <begin position="5"/>
        <end position="135"/>
    </location>
</feature>
<gene>
    <name evidence="7" type="ORF">GCM10010411_47810</name>
</gene>
<evidence type="ECO:0000313" key="7">
    <source>
        <dbReference type="EMBL" id="GAA2608016.1"/>
    </source>
</evidence>
<name>A0ABN3PY43_9ACTN</name>
<keyword evidence="3 5" id="KW-1133">Transmembrane helix</keyword>
<evidence type="ECO:0000259" key="6">
    <source>
        <dbReference type="Pfam" id="PF07291"/>
    </source>
</evidence>
<keyword evidence="2 5" id="KW-0812">Transmembrane</keyword>
<evidence type="ECO:0000256" key="5">
    <source>
        <dbReference type="SAM" id="Phobius"/>
    </source>
</evidence>
<comment type="caution">
    <text evidence="7">The sequence shown here is derived from an EMBL/GenBank/DDBJ whole genome shotgun (WGS) entry which is preliminary data.</text>
</comment>
<feature type="transmembrane region" description="Helical" evidence="5">
    <location>
        <begin position="120"/>
        <end position="139"/>
    </location>
</feature>
<dbReference type="InterPro" id="IPR009908">
    <property type="entry name" value="Methylamine_util_MauE"/>
</dbReference>
<evidence type="ECO:0000256" key="1">
    <source>
        <dbReference type="ARBA" id="ARBA00004141"/>
    </source>
</evidence>
<proteinExistence type="predicted"/>
<dbReference type="EMBL" id="BAAATD010000006">
    <property type="protein sequence ID" value="GAA2608016.1"/>
    <property type="molecule type" value="Genomic_DNA"/>
</dbReference>
<evidence type="ECO:0000256" key="4">
    <source>
        <dbReference type="ARBA" id="ARBA00023136"/>
    </source>
</evidence>
<protein>
    <recommendedName>
        <fullName evidence="6">Methylamine utilisation protein MauE domain-containing protein</fullName>
    </recommendedName>
</protein>
<dbReference type="RefSeq" id="WP_344544215.1">
    <property type="nucleotide sequence ID" value="NZ_BAAATD010000006.1"/>
</dbReference>
<organism evidence="7 8">
    <name type="scientific">Actinomadura fulvescens</name>
    <dbReference type="NCBI Taxonomy" id="46160"/>
    <lineage>
        <taxon>Bacteria</taxon>
        <taxon>Bacillati</taxon>
        <taxon>Actinomycetota</taxon>
        <taxon>Actinomycetes</taxon>
        <taxon>Streptosporangiales</taxon>
        <taxon>Thermomonosporaceae</taxon>
        <taxon>Actinomadura</taxon>
    </lineage>
</organism>
<feature type="transmembrane region" description="Helical" evidence="5">
    <location>
        <begin position="151"/>
        <end position="175"/>
    </location>
</feature>
<dbReference type="Proteomes" id="UP001501509">
    <property type="component" value="Unassembled WGS sequence"/>
</dbReference>
<dbReference type="Pfam" id="PF07291">
    <property type="entry name" value="MauE"/>
    <property type="match status" value="1"/>
</dbReference>
<accession>A0ABN3PY43</accession>
<evidence type="ECO:0000256" key="2">
    <source>
        <dbReference type="ARBA" id="ARBA00022692"/>
    </source>
</evidence>
<keyword evidence="8" id="KW-1185">Reference proteome</keyword>
<feature type="transmembrane region" description="Helical" evidence="5">
    <location>
        <begin position="48"/>
        <end position="70"/>
    </location>
</feature>
<evidence type="ECO:0000256" key="3">
    <source>
        <dbReference type="ARBA" id="ARBA00022989"/>
    </source>
</evidence>
<keyword evidence="4 5" id="KW-0472">Membrane</keyword>
<evidence type="ECO:0000313" key="8">
    <source>
        <dbReference type="Proteomes" id="UP001501509"/>
    </source>
</evidence>
<sequence>MTQAMLVTTSAYMAFGTLACSATGHLRKHHEFVGSLRSQRIWPPGTERMVAASVLVAEATIALIGIVAAVAVDAELLLSAAGTAAALYLLFTGYTAFLVGRRPGVPCGCGTQQEEVNVWTVVRTAGLALCSLLAAAGAGRLIGLDSPIEEVAVTVLAAVGLGGALWWLPATLALSKAPTRAATERGAR</sequence>
<reference evidence="7 8" key="1">
    <citation type="journal article" date="2019" name="Int. J. Syst. Evol. Microbiol.">
        <title>The Global Catalogue of Microorganisms (GCM) 10K type strain sequencing project: providing services to taxonomists for standard genome sequencing and annotation.</title>
        <authorList>
            <consortium name="The Broad Institute Genomics Platform"/>
            <consortium name="The Broad Institute Genome Sequencing Center for Infectious Disease"/>
            <person name="Wu L."/>
            <person name="Ma J."/>
        </authorList>
    </citation>
    <scope>NUCLEOTIDE SEQUENCE [LARGE SCALE GENOMIC DNA]</scope>
    <source>
        <strain evidence="7 8">JCM 6833</strain>
    </source>
</reference>